<evidence type="ECO:0000313" key="2">
    <source>
        <dbReference type="Proteomes" id="UP000228900"/>
    </source>
</evidence>
<protein>
    <submittedName>
        <fullName evidence="1">Uncharacterized protein</fullName>
    </submittedName>
</protein>
<reference evidence="2" key="1">
    <citation type="submission" date="2017-09" db="EMBL/GenBank/DDBJ databases">
        <title>Depth-based differentiation of microbial function through sediment-hosted aquifers and enrichment of novel symbionts in the deep terrestrial subsurface.</title>
        <authorList>
            <person name="Probst A.J."/>
            <person name="Ladd B."/>
            <person name="Jarett J.K."/>
            <person name="Geller-Mcgrath D.E."/>
            <person name="Sieber C.M.K."/>
            <person name="Emerson J.B."/>
            <person name="Anantharaman K."/>
            <person name="Thomas B.C."/>
            <person name="Malmstrom R."/>
            <person name="Stieglmeier M."/>
            <person name="Klingl A."/>
            <person name="Woyke T."/>
            <person name="Ryan C.M."/>
            <person name="Banfield J.F."/>
        </authorList>
    </citation>
    <scope>NUCLEOTIDE SEQUENCE [LARGE SCALE GENOMIC DNA]</scope>
</reference>
<dbReference type="EMBL" id="PFAQ01000048">
    <property type="protein sequence ID" value="PIT94466.1"/>
    <property type="molecule type" value="Genomic_DNA"/>
</dbReference>
<organism evidence="1 2">
    <name type="scientific">Candidatus Falkowbacteria bacterium CG10_big_fil_rev_8_21_14_0_10_39_9</name>
    <dbReference type="NCBI Taxonomy" id="1974566"/>
    <lineage>
        <taxon>Bacteria</taxon>
        <taxon>Candidatus Falkowiibacteriota</taxon>
    </lineage>
</organism>
<sequence>MLEDCIYGVSLNNTITPLMVRDAIVECFYSAHCADSGLGDEDPKSVKKYCTDLIINAFVKTGGDYNNPTKDSIFQVLNELETFSKNFRNPKIIKDHYNQIMRLVELLP</sequence>
<dbReference type="Proteomes" id="UP000228900">
    <property type="component" value="Unassembled WGS sequence"/>
</dbReference>
<accession>A0A2M6WNZ0</accession>
<evidence type="ECO:0000313" key="1">
    <source>
        <dbReference type="EMBL" id="PIT94466.1"/>
    </source>
</evidence>
<comment type="caution">
    <text evidence="1">The sequence shown here is derived from an EMBL/GenBank/DDBJ whole genome shotgun (WGS) entry which is preliminary data.</text>
</comment>
<dbReference type="AlphaFoldDB" id="A0A2M6WNZ0"/>
<proteinExistence type="predicted"/>
<name>A0A2M6WNZ0_9BACT</name>
<gene>
    <name evidence="1" type="ORF">COT98_03495</name>
</gene>